<keyword evidence="2" id="KW-0802">TPR repeat</keyword>
<dbReference type="InterPro" id="IPR019734">
    <property type="entry name" value="TPR_rpt"/>
</dbReference>
<dbReference type="HOGENOM" id="CLU_040446_2_0_1"/>
<dbReference type="CDD" id="cd21380">
    <property type="entry name" value="CTWD_Cns1"/>
    <property type="match status" value="1"/>
</dbReference>
<accession>D2A4U6</accession>
<keyword evidence="6" id="KW-1185">Reference proteome</keyword>
<dbReference type="Pfam" id="PF14559">
    <property type="entry name" value="TPR_19"/>
    <property type="match status" value="1"/>
</dbReference>
<dbReference type="FunCoup" id="D2A4U6">
    <property type="interactions" value="1882"/>
</dbReference>
<feature type="domain" description="Cns1/TTC4 wheel" evidence="4">
    <location>
        <begin position="275"/>
        <end position="374"/>
    </location>
</feature>
<dbReference type="EMBL" id="KQ971344">
    <property type="protein sequence ID" value="EFA05800.2"/>
    <property type="molecule type" value="Genomic_DNA"/>
</dbReference>
<dbReference type="GO" id="GO:0005634">
    <property type="term" value="C:nucleus"/>
    <property type="evidence" value="ECO:0000318"/>
    <property type="project" value="GO_Central"/>
</dbReference>
<dbReference type="AlphaFoldDB" id="D2A4U6"/>
<dbReference type="GO" id="GO:0051879">
    <property type="term" value="F:Hsp90 protein binding"/>
    <property type="evidence" value="ECO:0000318"/>
    <property type="project" value="GO_Central"/>
</dbReference>
<name>D2A4U6_TRICA</name>
<reference evidence="5 6" key="1">
    <citation type="journal article" date="2008" name="Nature">
        <title>The genome of the model beetle and pest Tribolium castaneum.</title>
        <authorList>
            <consortium name="Tribolium Genome Sequencing Consortium"/>
            <person name="Richards S."/>
            <person name="Gibbs R.A."/>
            <person name="Weinstock G.M."/>
            <person name="Brown S.J."/>
            <person name="Denell R."/>
            <person name="Beeman R.W."/>
            <person name="Gibbs R."/>
            <person name="Beeman R.W."/>
            <person name="Brown S.J."/>
            <person name="Bucher G."/>
            <person name="Friedrich M."/>
            <person name="Grimmelikhuijzen C.J."/>
            <person name="Klingler M."/>
            <person name="Lorenzen M."/>
            <person name="Richards S."/>
            <person name="Roth S."/>
            <person name="Schroder R."/>
            <person name="Tautz D."/>
            <person name="Zdobnov E.M."/>
            <person name="Muzny D."/>
            <person name="Gibbs R.A."/>
            <person name="Weinstock G.M."/>
            <person name="Attaway T."/>
            <person name="Bell S."/>
            <person name="Buhay C.J."/>
            <person name="Chandrabose M.N."/>
            <person name="Chavez D."/>
            <person name="Clerk-Blankenburg K.P."/>
            <person name="Cree A."/>
            <person name="Dao M."/>
            <person name="Davis C."/>
            <person name="Chacko J."/>
            <person name="Dinh H."/>
            <person name="Dugan-Rocha S."/>
            <person name="Fowler G."/>
            <person name="Garner T.T."/>
            <person name="Garnes J."/>
            <person name="Gnirke A."/>
            <person name="Hawes A."/>
            <person name="Hernandez J."/>
            <person name="Hines S."/>
            <person name="Holder M."/>
            <person name="Hume J."/>
            <person name="Jhangiani S.N."/>
            <person name="Joshi V."/>
            <person name="Khan Z.M."/>
            <person name="Jackson L."/>
            <person name="Kovar C."/>
            <person name="Kowis A."/>
            <person name="Lee S."/>
            <person name="Lewis L.R."/>
            <person name="Margolis J."/>
            <person name="Morgan M."/>
            <person name="Nazareth L.V."/>
            <person name="Nguyen N."/>
            <person name="Okwuonu G."/>
            <person name="Parker D."/>
            <person name="Richards S."/>
            <person name="Ruiz S.J."/>
            <person name="Santibanez J."/>
            <person name="Savard J."/>
            <person name="Scherer S.E."/>
            <person name="Schneider B."/>
            <person name="Sodergren E."/>
            <person name="Tautz D."/>
            <person name="Vattahil S."/>
            <person name="Villasana D."/>
            <person name="White C.S."/>
            <person name="Wright R."/>
            <person name="Park Y."/>
            <person name="Beeman R.W."/>
            <person name="Lord J."/>
            <person name="Oppert B."/>
            <person name="Lorenzen M."/>
            <person name="Brown S."/>
            <person name="Wang L."/>
            <person name="Savard J."/>
            <person name="Tautz D."/>
            <person name="Richards S."/>
            <person name="Weinstock G."/>
            <person name="Gibbs R.A."/>
            <person name="Liu Y."/>
            <person name="Worley K."/>
            <person name="Weinstock G."/>
            <person name="Elsik C.G."/>
            <person name="Reese J.T."/>
            <person name="Elhaik E."/>
            <person name="Landan G."/>
            <person name="Graur D."/>
            <person name="Arensburger P."/>
            <person name="Atkinson P."/>
            <person name="Beeman R.W."/>
            <person name="Beidler J."/>
            <person name="Brown S.J."/>
            <person name="Demuth J.P."/>
            <person name="Drury D.W."/>
            <person name="Du Y.Z."/>
            <person name="Fujiwara H."/>
            <person name="Lorenzen M."/>
            <person name="Maselli V."/>
            <person name="Osanai M."/>
            <person name="Park Y."/>
            <person name="Robertson H.M."/>
            <person name="Tu Z."/>
            <person name="Wang J.J."/>
            <person name="Wang S."/>
            <person name="Richards S."/>
            <person name="Song H."/>
            <person name="Zhang L."/>
            <person name="Sodergren E."/>
            <person name="Werner D."/>
            <person name="Stanke M."/>
            <person name="Morgenstern B."/>
            <person name="Solovyev V."/>
            <person name="Kosarev P."/>
            <person name="Brown G."/>
            <person name="Chen H.C."/>
            <person name="Ermolaeva O."/>
            <person name="Hlavina W."/>
            <person name="Kapustin Y."/>
            <person name="Kiryutin B."/>
            <person name="Kitts P."/>
            <person name="Maglott D."/>
            <person name="Pruitt K."/>
            <person name="Sapojnikov V."/>
            <person name="Souvorov A."/>
            <person name="Mackey A.J."/>
            <person name="Waterhouse R.M."/>
            <person name="Wyder S."/>
            <person name="Zdobnov E.M."/>
            <person name="Zdobnov E.M."/>
            <person name="Wyder S."/>
            <person name="Kriventseva E.V."/>
            <person name="Kadowaki T."/>
            <person name="Bork P."/>
            <person name="Aranda M."/>
            <person name="Bao R."/>
            <person name="Beermann A."/>
            <person name="Berns N."/>
            <person name="Bolognesi R."/>
            <person name="Bonneton F."/>
            <person name="Bopp D."/>
            <person name="Brown S.J."/>
            <person name="Bucher G."/>
            <person name="Butts T."/>
            <person name="Chaumot A."/>
            <person name="Denell R.E."/>
            <person name="Ferrier D.E."/>
            <person name="Friedrich M."/>
            <person name="Gordon C.M."/>
            <person name="Jindra M."/>
            <person name="Klingler M."/>
            <person name="Lan Q."/>
            <person name="Lattorff H.M."/>
            <person name="Laudet V."/>
            <person name="von Levetsow C."/>
            <person name="Liu Z."/>
            <person name="Lutz R."/>
            <person name="Lynch J.A."/>
            <person name="da Fonseca R.N."/>
            <person name="Posnien N."/>
            <person name="Reuter R."/>
            <person name="Roth S."/>
            <person name="Savard J."/>
            <person name="Schinko J.B."/>
            <person name="Schmitt C."/>
            <person name="Schoppmeier M."/>
            <person name="Schroder R."/>
            <person name="Shippy T.D."/>
            <person name="Simonnet F."/>
            <person name="Marques-Souza H."/>
            <person name="Tautz D."/>
            <person name="Tomoyasu Y."/>
            <person name="Trauner J."/>
            <person name="Van der Zee M."/>
            <person name="Vervoort M."/>
            <person name="Wittkopp N."/>
            <person name="Wimmer E.A."/>
            <person name="Yang X."/>
            <person name="Jones A.K."/>
            <person name="Sattelle D.B."/>
            <person name="Ebert P.R."/>
            <person name="Nelson D."/>
            <person name="Scott J.G."/>
            <person name="Beeman R.W."/>
            <person name="Muthukrishnan S."/>
            <person name="Kramer K.J."/>
            <person name="Arakane Y."/>
            <person name="Beeman R.W."/>
            <person name="Zhu Q."/>
            <person name="Hogenkamp D."/>
            <person name="Dixit R."/>
            <person name="Oppert B."/>
            <person name="Jiang H."/>
            <person name="Zou Z."/>
            <person name="Marshall J."/>
            <person name="Elpidina E."/>
            <person name="Vinokurov K."/>
            <person name="Oppert C."/>
            <person name="Zou Z."/>
            <person name="Evans J."/>
            <person name="Lu Z."/>
            <person name="Zhao P."/>
            <person name="Sumathipala N."/>
            <person name="Altincicek B."/>
            <person name="Vilcinskas A."/>
            <person name="Williams M."/>
            <person name="Hultmark D."/>
            <person name="Hetru C."/>
            <person name="Jiang H."/>
            <person name="Grimmelikhuijzen C.J."/>
            <person name="Hauser F."/>
            <person name="Cazzamali G."/>
            <person name="Williamson M."/>
            <person name="Park Y."/>
            <person name="Li B."/>
            <person name="Tanaka Y."/>
            <person name="Predel R."/>
            <person name="Neupert S."/>
            <person name="Schachtner J."/>
            <person name="Verleyen P."/>
            <person name="Raible F."/>
            <person name="Bork P."/>
            <person name="Friedrich M."/>
            <person name="Walden K.K."/>
            <person name="Robertson H.M."/>
            <person name="Angeli S."/>
            <person name="Foret S."/>
            <person name="Bucher G."/>
            <person name="Schuetz S."/>
            <person name="Maleszka R."/>
            <person name="Wimmer E.A."/>
            <person name="Beeman R.W."/>
            <person name="Lorenzen M."/>
            <person name="Tomoyasu Y."/>
            <person name="Miller S.C."/>
            <person name="Grossmann D."/>
            <person name="Bucher G."/>
        </authorList>
    </citation>
    <scope>NUCLEOTIDE SEQUENCE [LARGE SCALE GENOMIC DNA]</scope>
    <source>
        <strain evidence="5 6">Georgia GA2</strain>
    </source>
</reference>
<dbReference type="Pfam" id="PF18972">
    <property type="entry name" value="Wheel"/>
    <property type="match status" value="1"/>
</dbReference>
<dbReference type="PANTHER" id="PTHR46035">
    <property type="entry name" value="TETRATRICOPEPTIDE REPEAT PROTEIN 4"/>
    <property type="match status" value="1"/>
</dbReference>
<evidence type="ECO:0000313" key="6">
    <source>
        <dbReference type="Proteomes" id="UP000007266"/>
    </source>
</evidence>
<dbReference type="PANTHER" id="PTHR46035:SF1">
    <property type="entry name" value="TETRATRICOPEPTIDE REPEAT PROTEIN 4"/>
    <property type="match status" value="1"/>
</dbReference>
<comment type="similarity">
    <text evidence="3">Belongs to the TTC4 family.</text>
</comment>
<evidence type="ECO:0000256" key="1">
    <source>
        <dbReference type="ARBA" id="ARBA00022737"/>
    </source>
</evidence>
<dbReference type="OrthoDB" id="420195at2759"/>
<evidence type="ECO:0000256" key="2">
    <source>
        <dbReference type="ARBA" id="ARBA00022803"/>
    </source>
</evidence>
<gene>
    <name evidence="5" type="primary">AUGUSTUS-3.0.2_30628</name>
    <name evidence="5" type="ORF">TcasGA2_TC030628</name>
</gene>
<dbReference type="STRING" id="7070.D2A4U6"/>
<dbReference type="eggNOG" id="KOG0551">
    <property type="taxonomic scope" value="Eukaryota"/>
</dbReference>
<dbReference type="GO" id="GO:0006457">
    <property type="term" value="P:protein folding"/>
    <property type="evidence" value="ECO:0000318"/>
    <property type="project" value="GO_Central"/>
</dbReference>
<sequence>MARVPPKAPLSEQERLALAAKLDQELDEFIDSLPKRKPEEPVPFDRWEEDITNHPFFMKTVPEDGAPLHPLYEGLQKLKYDPDENEPQDLAIAYKDDGNFNFKHKKYRMAVISYTEGIKAKCGNDEIEATLYNNRSAAHFFLGNHRSALADAEMALKLKPGYGKALVRAANCCYKTGKFDKAIEYCDQILGGNDNNNNEEAQKLREMSLNSKKIAERDARRREKTERKQQKEEALIIGEILKRGIDIEGRENLNLAKLEPQFPQLFNSRVAIRDGRLVWPVVLFYPEYKIMDYIQEFDECDCFSEQLSQVFETRPEWDCEGKYRVGNLNVYFEDKKNRIVPVDVSRTLLEVLKLEGHVIREGTPKFIILPANSRVEKLFLARSL</sequence>
<evidence type="ECO:0000313" key="5">
    <source>
        <dbReference type="EMBL" id="EFA05800.2"/>
    </source>
</evidence>
<dbReference type="Proteomes" id="UP000007266">
    <property type="component" value="Linkage group 6"/>
</dbReference>
<reference evidence="5 6" key="2">
    <citation type="journal article" date="2010" name="Nucleic Acids Res.">
        <title>BeetleBase in 2010: revisions to provide comprehensive genomic information for Tribolium castaneum.</title>
        <authorList>
            <person name="Kim H.S."/>
            <person name="Murphy T."/>
            <person name="Xia J."/>
            <person name="Caragea D."/>
            <person name="Park Y."/>
            <person name="Beeman R.W."/>
            <person name="Lorenzen M.D."/>
            <person name="Butcher S."/>
            <person name="Manak J.R."/>
            <person name="Brown S.J."/>
        </authorList>
    </citation>
    <scope>GENOME REANNOTATION</scope>
    <source>
        <strain evidence="5 6">Georgia GA2</strain>
    </source>
</reference>
<evidence type="ECO:0000256" key="3">
    <source>
        <dbReference type="ARBA" id="ARBA00023602"/>
    </source>
</evidence>
<dbReference type="InParanoid" id="D2A4U6"/>
<keyword evidence="1" id="KW-0677">Repeat</keyword>
<dbReference type="Gene3D" id="1.25.40.10">
    <property type="entry name" value="Tetratricopeptide repeat domain"/>
    <property type="match status" value="1"/>
</dbReference>
<dbReference type="SMART" id="SM00028">
    <property type="entry name" value="TPR"/>
    <property type="match status" value="3"/>
</dbReference>
<dbReference type="InterPro" id="IPR011990">
    <property type="entry name" value="TPR-like_helical_dom_sf"/>
</dbReference>
<dbReference type="InterPro" id="IPR044059">
    <property type="entry name" value="Csn1/TTC4_wheel"/>
</dbReference>
<organism evidence="5 6">
    <name type="scientific">Tribolium castaneum</name>
    <name type="common">Red flour beetle</name>
    <dbReference type="NCBI Taxonomy" id="7070"/>
    <lineage>
        <taxon>Eukaryota</taxon>
        <taxon>Metazoa</taxon>
        <taxon>Ecdysozoa</taxon>
        <taxon>Arthropoda</taxon>
        <taxon>Hexapoda</taxon>
        <taxon>Insecta</taxon>
        <taxon>Pterygota</taxon>
        <taxon>Neoptera</taxon>
        <taxon>Endopterygota</taxon>
        <taxon>Coleoptera</taxon>
        <taxon>Polyphaga</taxon>
        <taxon>Cucujiformia</taxon>
        <taxon>Tenebrionidae</taxon>
        <taxon>Tenebrionidae incertae sedis</taxon>
        <taxon>Tribolium</taxon>
    </lineage>
</organism>
<protein>
    <submittedName>
        <fullName evidence="5">Tetratricopeptide repeat protein 4-like Protein</fullName>
    </submittedName>
</protein>
<dbReference type="GO" id="GO:0030544">
    <property type="term" value="F:Hsp70 protein binding"/>
    <property type="evidence" value="ECO:0000318"/>
    <property type="project" value="GO_Central"/>
</dbReference>
<proteinExistence type="inferred from homology"/>
<dbReference type="SUPFAM" id="SSF48452">
    <property type="entry name" value="TPR-like"/>
    <property type="match status" value="1"/>
</dbReference>
<evidence type="ECO:0000259" key="4">
    <source>
        <dbReference type="Pfam" id="PF18972"/>
    </source>
</evidence>
<dbReference type="OMA" id="WRAAQCA"/>
<dbReference type="KEGG" id="tca:100141944"/>